<dbReference type="Pfam" id="PF06041">
    <property type="entry name" value="DUF924"/>
    <property type="match status" value="1"/>
</dbReference>
<protein>
    <recommendedName>
        <fullName evidence="4">DUF924 domain-containing protein</fullName>
    </recommendedName>
</protein>
<dbReference type="Gene3D" id="1.25.40.10">
    <property type="entry name" value="Tetratricopeptide repeat domain"/>
    <property type="match status" value="1"/>
</dbReference>
<dbReference type="AlphaFoldDB" id="A0A193LKF6"/>
<evidence type="ECO:0008006" key="4">
    <source>
        <dbReference type="Google" id="ProtNLM"/>
    </source>
</evidence>
<accession>A0A193LKF6</accession>
<sequence>MTDDDQLRIDRVLSFWFQEQELSAPQIDARMDTWFGENPAFDHEIERVFSGDIERASDGKLQHWAEQPRGRLALIILLDQFRRNIYRGTAKAFDMDKRALKLCVEGAMQNMDKKLTPIERVFFYMPLQHAESRRVQEKSIQIYQRLAKSVSATYRETFETILQFAELHRDIIAQYGRFPHRNQLLGRPNTKEEDEYLSGEDTPDFGQS</sequence>
<dbReference type="EMBL" id="CP016268">
    <property type="protein sequence ID" value="ANO52884.1"/>
    <property type="molecule type" value="Genomic_DNA"/>
</dbReference>
<reference evidence="2 3" key="1">
    <citation type="submission" date="2016-06" db="EMBL/GenBank/DDBJ databases">
        <title>Complete genome sequence of a deep-branching marine Gamma Proteobacterium Woeseia oceani type strain XK5.</title>
        <authorList>
            <person name="Mu D."/>
            <person name="Du Z."/>
        </authorList>
    </citation>
    <scope>NUCLEOTIDE SEQUENCE [LARGE SCALE GENOMIC DNA]</scope>
    <source>
        <strain evidence="2 3">XK5</strain>
    </source>
</reference>
<dbReference type="InterPro" id="IPR011990">
    <property type="entry name" value="TPR-like_helical_dom_sf"/>
</dbReference>
<dbReference type="KEGG" id="woc:BA177_00615"/>
<evidence type="ECO:0000313" key="2">
    <source>
        <dbReference type="EMBL" id="ANO52884.1"/>
    </source>
</evidence>
<evidence type="ECO:0000256" key="1">
    <source>
        <dbReference type="SAM" id="MobiDB-lite"/>
    </source>
</evidence>
<evidence type="ECO:0000313" key="3">
    <source>
        <dbReference type="Proteomes" id="UP000092695"/>
    </source>
</evidence>
<dbReference type="Proteomes" id="UP000092695">
    <property type="component" value="Chromosome"/>
</dbReference>
<dbReference type="InterPro" id="IPR010323">
    <property type="entry name" value="DUF924"/>
</dbReference>
<proteinExistence type="predicted"/>
<name>A0A193LKF6_9GAMM</name>
<feature type="region of interest" description="Disordered" evidence="1">
    <location>
        <begin position="183"/>
        <end position="208"/>
    </location>
</feature>
<dbReference type="Gene3D" id="1.20.58.320">
    <property type="entry name" value="TPR-like"/>
    <property type="match status" value="1"/>
</dbReference>
<gene>
    <name evidence="2" type="ORF">BA177_00615</name>
</gene>
<feature type="compositionally biased region" description="Acidic residues" evidence="1">
    <location>
        <begin position="192"/>
        <end position="208"/>
    </location>
</feature>
<dbReference type="SUPFAM" id="SSF48452">
    <property type="entry name" value="TPR-like"/>
    <property type="match status" value="1"/>
</dbReference>
<organism evidence="2 3">
    <name type="scientific">Woeseia oceani</name>
    <dbReference type="NCBI Taxonomy" id="1548547"/>
    <lineage>
        <taxon>Bacteria</taxon>
        <taxon>Pseudomonadati</taxon>
        <taxon>Pseudomonadota</taxon>
        <taxon>Gammaproteobacteria</taxon>
        <taxon>Woeseiales</taxon>
        <taxon>Woeseiaceae</taxon>
        <taxon>Woeseia</taxon>
    </lineage>
</organism>
<keyword evidence="3" id="KW-1185">Reference proteome</keyword>